<dbReference type="PANTHER" id="PTHR14224:SF19">
    <property type="entry name" value="PRAME FAMILY MEMBER 11-RELATED"/>
    <property type="match status" value="1"/>
</dbReference>
<comment type="similarity">
    <text evidence="1">Belongs to the PRAME family. LRRC14 subfamily.</text>
</comment>
<name>A0A6P6DV90_OCTDE</name>
<dbReference type="InParanoid" id="A0A6P6DV90"/>
<dbReference type="GeneID" id="101567480"/>
<dbReference type="Gene3D" id="3.80.10.10">
    <property type="entry name" value="Ribonuclease Inhibitor"/>
    <property type="match status" value="1"/>
</dbReference>
<dbReference type="Pfam" id="PF00560">
    <property type="entry name" value="LRR_1"/>
    <property type="match status" value="1"/>
</dbReference>
<keyword evidence="3" id="KW-0433">Leucine-rich repeat</keyword>
<dbReference type="OrthoDB" id="9709435at2759"/>
<dbReference type="InterPro" id="IPR026271">
    <property type="entry name" value="PRAME"/>
</dbReference>
<sequence length="472" mass="54385">MSTQSPCTLVQLAVQNLLRDKVLTVEAVEDLPGELFPLVFMEAFARGHTEVLKAMVLSWPFPSLPLRALMRMRKLETSQIQLDVVHMDKRNLETFQAVLDALDEILTQKVYNRRLKLQVLDMRIMHQNFWNVWTGNHLETSSSGSRKRRKTEKSEQKVAEKKQVTIILDLWIRQSHLGLFQSYLLKWVQERKGFVKLSCSKLHIKDSYSQTTTEILEMLNLGSVQEVDVGQCWKLHTLACFAPYLGQMQNLQKITLSDISEPSFISTERREQLVTQITSQFLKLHCLQEVYMDSVSFLEGKLDQMLRCLVFPLETFSLTHCKLSQTDWNQLPQNAHLRQLKHLDLSGTSLTDFNPEPLRVLLDNVATTLTTLHLESCRITDNQLCAILPSLSRCTQLTTFCFIKNSISTGAMKNLLCHTAGLSNLNLELYSVPQDVYVPRHNVHQQRQIQASEALRIVNQLNYPRIRVHESQ</sequence>
<gene>
    <name evidence="6" type="primary">LOC101567480</name>
</gene>
<dbReference type="GO" id="GO:0005737">
    <property type="term" value="C:cytoplasm"/>
    <property type="evidence" value="ECO:0007669"/>
    <property type="project" value="TreeGrafter"/>
</dbReference>
<organism evidence="5 6">
    <name type="scientific">Octodon degus</name>
    <name type="common">Degu</name>
    <name type="synonym">Sciurus degus</name>
    <dbReference type="NCBI Taxonomy" id="10160"/>
    <lineage>
        <taxon>Eukaryota</taxon>
        <taxon>Metazoa</taxon>
        <taxon>Chordata</taxon>
        <taxon>Craniata</taxon>
        <taxon>Vertebrata</taxon>
        <taxon>Euteleostomi</taxon>
        <taxon>Mammalia</taxon>
        <taxon>Eutheria</taxon>
        <taxon>Euarchontoglires</taxon>
        <taxon>Glires</taxon>
        <taxon>Rodentia</taxon>
        <taxon>Hystricomorpha</taxon>
        <taxon>Octodontidae</taxon>
        <taxon>Octodon</taxon>
    </lineage>
</organism>
<accession>A0A6P6DV90</accession>
<dbReference type="SUPFAM" id="SSF52047">
    <property type="entry name" value="RNI-like"/>
    <property type="match status" value="1"/>
</dbReference>
<evidence type="ECO:0000256" key="4">
    <source>
        <dbReference type="ARBA" id="ARBA00022737"/>
    </source>
</evidence>
<evidence type="ECO:0000256" key="1">
    <source>
        <dbReference type="ARBA" id="ARBA00009552"/>
    </source>
</evidence>
<keyword evidence="5" id="KW-1185">Reference proteome</keyword>
<dbReference type="FunFam" id="3.80.10.10:FF:000079">
    <property type="entry name" value="PRAME family member 18"/>
    <property type="match status" value="1"/>
</dbReference>
<dbReference type="GO" id="GO:0045892">
    <property type="term" value="P:negative regulation of DNA-templated transcription"/>
    <property type="evidence" value="ECO:0007669"/>
    <property type="project" value="InterPro"/>
</dbReference>
<dbReference type="GO" id="GO:0043066">
    <property type="term" value="P:negative regulation of apoptotic process"/>
    <property type="evidence" value="ECO:0007669"/>
    <property type="project" value="InterPro"/>
</dbReference>
<evidence type="ECO:0000313" key="6">
    <source>
        <dbReference type="RefSeq" id="XP_023563999.1"/>
    </source>
</evidence>
<dbReference type="GO" id="GO:0008284">
    <property type="term" value="P:positive regulation of cell population proliferation"/>
    <property type="evidence" value="ECO:0007669"/>
    <property type="project" value="InterPro"/>
</dbReference>
<evidence type="ECO:0000256" key="2">
    <source>
        <dbReference type="ARBA" id="ARBA00014228"/>
    </source>
</evidence>
<dbReference type="InterPro" id="IPR032675">
    <property type="entry name" value="LRR_dom_sf"/>
</dbReference>
<dbReference type="InterPro" id="IPR050694">
    <property type="entry name" value="LRRC14/PRAME"/>
</dbReference>
<dbReference type="Proteomes" id="UP000515203">
    <property type="component" value="Unplaced"/>
</dbReference>
<protein>
    <recommendedName>
        <fullName evidence="2">Leucine-rich repeat-containing protein 14</fullName>
    </recommendedName>
</protein>
<evidence type="ECO:0000256" key="3">
    <source>
        <dbReference type="ARBA" id="ARBA00022614"/>
    </source>
</evidence>
<reference evidence="6" key="1">
    <citation type="submission" date="2025-08" db="UniProtKB">
        <authorList>
            <consortium name="RefSeq"/>
        </authorList>
    </citation>
    <scope>IDENTIFICATION</scope>
</reference>
<proteinExistence type="inferred from homology"/>
<dbReference type="RefSeq" id="XP_023563999.1">
    <property type="nucleotide sequence ID" value="XM_023708231.1"/>
</dbReference>
<dbReference type="PIRSF" id="PIRSF038286">
    <property type="entry name" value="PRAME"/>
    <property type="match status" value="1"/>
</dbReference>
<dbReference type="GO" id="GO:0045596">
    <property type="term" value="P:negative regulation of cell differentiation"/>
    <property type="evidence" value="ECO:0007669"/>
    <property type="project" value="InterPro"/>
</dbReference>
<dbReference type="InterPro" id="IPR001611">
    <property type="entry name" value="Leu-rich_rpt"/>
</dbReference>
<dbReference type="PANTHER" id="PTHR14224">
    <property type="entry name" value="SIMILAR TO PREFERENTIALLY EXPRESSED ANTIGEN IN MELANOMA-LIKE 3"/>
    <property type="match status" value="1"/>
</dbReference>
<evidence type="ECO:0000313" key="5">
    <source>
        <dbReference type="Proteomes" id="UP000515203"/>
    </source>
</evidence>
<dbReference type="AlphaFoldDB" id="A0A6P6DV90"/>
<keyword evidence="4" id="KW-0677">Repeat</keyword>